<dbReference type="Gene3D" id="1.25.40.20">
    <property type="entry name" value="Ankyrin repeat-containing domain"/>
    <property type="match status" value="1"/>
</dbReference>
<proteinExistence type="predicted"/>
<dbReference type="InterPro" id="IPR002110">
    <property type="entry name" value="Ankyrin_rpt"/>
</dbReference>
<dbReference type="GO" id="GO:0000724">
    <property type="term" value="P:double-strand break repair via homologous recombination"/>
    <property type="evidence" value="ECO:0007669"/>
    <property type="project" value="TreeGrafter"/>
</dbReference>
<dbReference type="InterPro" id="IPR036770">
    <property type="entry name" value="Ankyrin_rpt-contain_sf"/>
</dbReference>
<dbReference type="PROSITE" id="PS50297">
    <property type="entry name" value="ANK_REP_REGION"/>
    <property type="match status" value="1"/>
</dbReference>
<protein>
    <submittedName>
        <fullName evidence="1">Uncharacterized protein</fullName>
    </submittedName>
</protein>
<name>A0A3B0ZHY0_9ZZZZ</name>
<dbReference type="GO" id="GO:0005654">
    <property type="term" value="C:nucleoplasm"/>
    <property type="evidence" value="ECO:0007669"/>
    <property type="project" value="TreeGrafter"/>
</dbReference>
<dbReference type="PANTHER" id="PTHR46427">
    <property type="entry name" value="ANKYRIN REPEAT AND LEM DOMAIN-CONTAINING PROTEIN 1"/>
    <property type="match status" value="1"/>
</dbReference>
<reference evidence="1" key="1">
    <citation type="submission" date="2018-06" db="EMBL/GenBank/DDBJ databases">
        <authorList>
            <person name="Zhirakovskaya E."/>
        </authorList>
    </citation>
    <scope>NUCLEOTIDE SEQUENCE</scope>
</reference>
<dbReference type="PANTHER" id="PTHR46427:SF1">
    <property type="entry name" value="ANKYRIN REPEAT AND LEM DOMAIN-CONTAINING PROTEIN 1"/>
    <property type="match status" value="1"/>
</dbReference>
<gene>
    <name evidence="1" type="ORF">MNBD_GAMMA23-836</name>
</gene>
<dbReference type="Pfam" id="PF12796">
    <property type="entry name" value="Ank_2"/>
    <property type="match status" value="1"/>
</dbReference>
<accession>A0A3B0ZHY0</accession>
<dbReference type="EMBL" id="UOFT01000029">
    <property type="protein sequence ID" value="VAW93035.1"/>
    <property type="molecule type" value="Genomic_DNA"/>
</dbReference>
<evidence type="ECO:0000313" key="1">
    <source>
        <dbReference type="EMBL" id="VAW93035.1"/>
    </source>
</evidence>
<dbReference type="InterPro" id="IPR034998">
    <property type="entry name" value="ANKLE1"/>
</dbReference>
<dbReference type="GO" id="GO:0000712">
    <property type="term" value="P:resolution of meiotic recombination intermediates"/>
    <property type="evidence" value="ECO:0007669"/>
    <property type="project" value="TreeGrafter"/>
</dbReference>
<dbReference type="SUPFAM" id="SSF48403">
    <property type="entry name" value="Ankyrin repeat"/>
    <property type="match status" value="1"/>
</dbReference>
<dbReference type="AlphaFoldDB" id="A0A3B0ZHY0"/>
<organism evidence="1">
    <name type="scientific">hydrothermal vent metagenome</name>
    <dbReference type="NCBI Taxonomy" id="652676"/>
    <lineage>
        <taxon>unclassified sequences</taxon>
        <taxon>metagenomes</taxon>
        <taxon>ecological metagenomes</taxon>
    </lineage>
</organism>
<dbReference type="GO" id="GO:0004520">
    <property type="term" value="F:DNA endonuclease activity"/>
    <property type="evidence" value="ECO:0007669"/>
    <property type="project" value="TreeGrafter"/>
</dbReference>
<sequence length="180" mass="20014">MLWKKHYCEHNFEKCKRYHFSLEGKVAPLTLLPNGKMLEKRTSTEINAAALFNAIEKKRIPVVKSILKIGVAGENLQTSEGLSPLMAAASVGSEELVELMLVQGCNPWKKTTKGKTALDYAVMSGNVQCENLIRAQLQASPKEEFNITQVVSQTELENTEKSFVIKMLQKLNPFKSSGDA</sequence>
<dbReference type="GO" id="GO:0005737">
    <property type="term" value="C:cytoplasm"/>
    <property type="evidence" value="ECO:0007669"/>
    <property type="project" value="TreeGrafter"/>
</dbReference>
<dbReference type="PROSITE" id="PS50088">
    <property type="entry name" value="ANK_REPEAT"/>
    <property type="match status" value="1"/>
</dbReference>